<dbReference type="SMART" id="SM00642">
    <property type="entry name" value="Aamy"/>
    <property type="match status" value="1"/>
</dbReference>
<dbReference type="InterPro" id="IPR040671">
    <property type="entry name" value="Pullulanase_N2"/>
</dbReference>
<dbReference type="CDD" id="cd11341">
    <property type="entry name" value="AmyAc_Pullulanase_LD-like"/>
    <property type="match status" value="1"/>
</dbReference>
<dbReference type="NCBIfam" id="TIGR02103">
    <property type="entry name" value="pullul_strch"/>
    <property type="match status" value="1"/>
</dbReference>
<dbReference type="InterPro" id="IPR013783">
    <property type="entry name" value="Ig-like_fold"/>
</dbReference>
<dbReference type="RefSeq" id="WP_116070888.1">
    <property type="nucleotide sequence ID" value="NZ_BONB01000122.1"/>
</dbReference>
<dbReference type="Pfam" id="PF02922">
    <property type="entry name" value="CBM_48"/>
    <property type="match status" value="1"/>
</dbReference>
<proteinExistence type="inferred from homology"/>
<evidence type="ECO:0000259" key="3">
    <source>
        <dbReference type="SMART" id="SM00642"/>
    </source>
</evidence>
<keyword evidence="2" id="KW-0732">Signal</keyword>
<dbReference type="SUPFAM" id="SSF81296">
    <property type="entry name" value="E set domains"/>
    <property type="match status" value="2"/>
</dbReference>
<feature type="domain" description="Glycosyl hydrolase family 13 catalytic" evidence="3">
    <location>
        <begin position="471"/>
        <end position="846"/>
    </location>
</feature>
<dbReference type="Pfam" id="PF11852">
    <property type="entry name" value="Pullul_strch_C"/>
    <property type="match status" value="1"/>
</dbReference>
<protein>
    <submittedName>
        <fullName evidence="4">Pullulanase-type alpha-1,6-glucosidase</fullName>
    </submittedName>
</protein>
<dbReference type="InterPro" id="IPR011839">
    <property type="entry name" value="Pullul_strch"/>
</dbReference>
<dbReference type="InterPro" id="IPR013780">
    <property type="entry name" value="Glyco_hydro_b"/>
</dbReference>
<dbReference type="Gene3D" id="2.60.40.1130">
    <property type="entry name" value="Rab geranylgeranyltransferase alpha-subunit, insert domain"/>
    <property type="match status" value="1"/>
</dbReference>
<dbReference type="Gene3D" id="2.60.40.10">
    <property type="entry name" value="Immunoglobulins"/>
    <property type="match status" value="2"/>
</dbReference>
<evidence type="ECO:0000313" key="5">
    <source>
        <dbReference type="Proteomes" id="UP000256913"/>
    </source>
</evidence>
<keyword evidence="5" id="KW-1185">Reference proteome</keyword>
<dbReference type="InterPro" id="IPR006047">
    <property type="entry name" value="GH13_cat_dom"/>
</dbReference>
<dbReference type="CDD" id="cd12962">
    <property type="entry name" value="X25_BaPul_like"/>
    <property type="match status" value="1"/>
</dbReference>
<dbReference type="PANTHER" id="PTHR43002">
    <property type="entry name" value="GLYCOGEN DEBRANCHING ENZYME"/>
    <property type="match status" value="1"/>
</dbReference>
<dbReference type="Pfam" id="PF22058">
    <property type="entry name" value="X25_BaPul_like"/>
    <property type="match status" value="1"/>
</dbReference>
<organism evidence="4 5">
    <name type="scientific">Asanoa ferruginea</name>
    <dbReference type="NCBI Taxonomy" id="53367"/>
    <lineage>
        <taxon>Bacteria</taxon>
        <taxon>Bacillati</taxon>
        <taxon>Actinomycetota</taxon>
        <taxon>Actinomycetes</taxon>
        <taxon>Micromonosporales</taxon>
        <taxon>Micromonosporaceae</taxon>
        <taxon>Asanoa</taxon>
    </lineage>
</organism>
<dbReference type="CDD" id="cd02860">
    <property type="entry name" value="E_set_Pullulanase"/>
    <property type="match status" value="1"/>
</dbReference>
<feature type="chain" id="PRO_5017650843" evidence="2">
    <location>
        <begin position="25"/>
        <end position="997"/>
    </location>
</feature>
<dbReference type="Pfam" id="PF17967">
    <property type="entry name" value="Pullulanase_N2"/>
    <property type="match status" value="1"/>
</dbReference>
<evidence type="ECO:0000256" key="1">
    <source>
        <dbReference type="ARBA" id="ARBA00008061"/>
    </source>
</evidence>
<comment type="caution">
    <text evidence="4">The sequence shown here is derived from an EMBL/GenBank/DDBJ whole genome shotgun (WGS) entry which is preliminary data.</text>
</comment>
<comment type="similarity">
    <text evidence="1">Belongs to the glycosyl hydrolase 13 family.</text>
</comment>
<dbReference type="Gene3D" id="3.20.20.80">
    <property type="entry name" value="Glycosidases"/>
    <property type="match status" value="1"/>
</dbReference>
<name>A0A3D9ZS85_9ACTN</name>
<evidence type="ECO:0000313" key="4">
    <source>
        <dbReference type="EMBL" id="REF99749.1"/>
    </source>
</evidence>
<dbReference type="InterPro" id="IPR024561">
    <property type="entry name" value="Pullul_strch_C"/>
</dbReference>
<reference evidence="4 5" key="1">
    <citation type="submission" date="2018-08" db="EMBL/GenBank/DDBJ databases">
        <title>Sequencing the genomes of 1000 actinobacteria strains.</title>
        <authorList>
            <person name="Klenk H.-P."/>
        </authorList>
    </citation>
    <scope>NUCLEOTIDE SEQUENCE [LARGE SCALE GENOMIC DNA]</scope>
    <source>
        <strain evidence="4 5">DSM 44099</strain>
    </source>
</reference>
<feature type="signal peptide" evidence="2">
    <location>
        <begin position="1"/>
        <end position="24"/>
    </location>
</feature>
<dbReference type="InterPro" id="IPR014756">
    <property type="entry name" value="Ig_E-set"/>
</dbReference>
<dbReference type="Gene3D" id="2.60.40.1180">
    <property type="entry name" value="Golgi alpha-mannosidase II"/>
    <property type="match status" value="1"/>
</dbReference>
<gene>
    <name evidence="4" type="ORF">DFJ67_5793</name>
</gene>
<dbReference type="AlphaFoldDB" id="A0A3D9ZS85"/>
<sequence>MRSRIAVAAVLGLLLSLIGAPAFADHTPLPSQVTLVGSLQSELGCPGDWQPECVQTALLPVAGSPGLFRASFTVPAGAFEYKVALNGTWDENYGAGGAPGGANIPLTAPGGVLTFTYDHETHRIVDDAPRALGAESTAHWVRRGLIAWQPPASAVRFALYTAPSGGMTVTDGAVVGGSAHPLGIRAAGLPADVRLDFPHLAGFRALTVPSSVPVGSVLTGQVAVAAFDAGGALVDATGVQIPGVLDDVYSGAARRTLGVTWSSRGVPSFALWAPTAQSVSLSVDGVSDLVPMRRDGDGVWTAVGSRSWRGASYLYSVRVFAPTTGRVETNLVTDPYSVALTADSTRSVVASLSDPALIPAGFAHLRKPAAVASTAAQVYELQVRDFSIGDTSVPAAHRGTYAAFTDRSSFGMKHLRSLAAAGVSHLHLLPVFDFATVPELRADQAVPGCDLPSLPPASQEQQACVEPVRPTDGFNWGYDPWHYTTPEGSYAVDPSGAARTREFRSMVAGINGAGLRVVMDVVYNHTTASGQAPKSVLDRIVPGYYQRLTLTGTQETSTCCANTATEHRMMEKLMVDSIVTWARDYKVDGFRFDLMGHHSKANMLAVRHALDRLTLARDGVDGRSILLYGEGWNFGEVANDARFVQATQANMAGTGIATFSDRLRDAVRGGGPFDANPHLQGFGSGLFTDPNGDPVNGTPSEQLARLLLQQDQIKVGLAGNLASYRFASRTGAVVTGAEVDYNGSPAGYAASPADTVTYVDAHDNETLFDNLQYKLPQSLPMPDRVRMNTLSLATTTFSQGVGFWHAGTDLLRSKSLDRNSFDSGDWFNRVDWSGQSSTWGSGLPPRGDNEAKWPYMEPLLADPALKPGPADIAAASSRSAELLRIAGSSPLFALPSAAEIQRRVAFPLGGPDQTPGVIAMTLDDTTGKDLDRRWERIVVVFNASPAATTQVIPGTAGRSYALHPAQASGGDAVVKTARYTGGGSFTVPARTVAVFVS</sequence>
<dbReference type="GO" id="GO:0005975">
    <property type="term" value="P:carbohydrate metabolic process"/>
    <property type="evidence" value="ECO:0007669"/>
    <property type="project" value="InterPro"/>
</dbReference>
<dbReference type="Proteomes" id="UP000256913">
    <property type="component" value="Unassembled WGS sequence"/>
</dbReference>
<dbReference type="GO" id="GO:0051060">
    <property type="term" value="F:pullulanase activity"/>
    <property type="evidence" value="ECO:0007669"/>
    <property type="project" value="InterPro"/>
</dbReference>
<evidence type="ECO:0000256" key="2">
    <source>
        <dbReference type="SAM" id="SignalP"/>
    </source>
</evidence>
<dbReference type="EMBL" id="QUMQ01000001">
    <property type="protein sequence ID" value="REF99749.1"/>
    <property type="molecule type" value="Genomic_DNA"/>
</dbReference>
<dbReference type="InterPro" id="IPR054409">
    <property type="entry name" value="X25_BaPul-like"/>
</dbReference>
<dbReference type="InterPro" id="IPR004193">
    <property type="entry name" value="Glyco_hydro_13_N"/>
</dbReference>
<accession>A0A3D9ZS85</accession>
<dbReference type="InterPro" id="IPR017853">
    <property type="entry name" value="GH"/>
</dbReference>
<dbReference type="SUPFAM" id="SSF51445">
    <property type="entry name" value="(Trans)glycosidases"/>
    <property type="match status" value="1"/>
</dbReference>
<dbReference type="SUPFAM" id="SSF51011">
    <property type="entry name" value="Glycosyl hydrolase domain"/>
    <property type="match status" value="1"/>
</dbReference>
<dbReference type="OrthoDB" id="9805159at2"/>